<evidence type="ECO:0000313" key="3">
    <source>
        <dbReference type="Proteomes" id="UP001575105"/>
    </source>
</evidence>
<comment type="caution">
    <text evidence="2">The sequence shown here is derived from an EMBL/GenBank/DDBJ whole genome shotgun (WGS) entry which is preliminary data.</text>
</comment>
<keyword evidence="3" id="KW-1185">Reference proteome</keyword>
<gene>
    <name evidence="2" type="ORF">ACERK3_00745</name>
</gene>
<dbReference type="InterPro" id="IPR017927">
    <property type="entry name" value="FAD-bd_FR_type"/>
</dbReference>
<dbReference type="RefSeq" id="WP_425343734.1">
    <property type="nucleotide sequence ID" value="NZ_JBGUBD010000001.1"/>
</dbReference>
<proteinExistence type="predicted"/>
<feature type="domain" description="FAD-binding FR-type" evidence="1">
    <location>
        <begin position="15"/>
        <end position="148"/>
    </location>
</feature>
<dbReference type="Pfam" id="PF10418">
    <property type="entry name" value="DHODB_Fe-S_bind"/>
    <property type="match status" value="1"/>
</dbReference>
<name>A0ABV4U1R3_9BACT</name>
<dbReference type="Gene3D" id="3.40.50.80">
    <property type="entry name" value="Nucleotide-binding domain of ferredoxin-NADP reductase (FNR) module"/>
    <property type="match status" value="1"/>
</dbReference>
<evidence type="ECO:0000313" key="2">
    <source>
        <dbReference type="EMBL" id="MFA9476808.1"/>
    </source>
</evidence>
<dbReference type="PROSITE" id="PS51384">
    <property type="entry name" value="FAD_FR"/>
    <property type="match status" value="1"/>
</dbReference>
<organism evidence="2 3">
    <name type="scientific">Natronomicrosphaera hydrolytica</name>
    <dbReference type="NCBI Taxonomy" id="3242702"/>
    <lineage>
        <taxon>Bacteria</taxon>
        <taxon>Pseudomonadati</taxon>
        <taxon>Planctomycetota</taxon>
        <taxon>Phycisphaerae</taxon>
        <taxon>Phycisphaerales</taxon>
        <taxon>Phycisphaeraceae</taxon>
        <taxon>Natronomicrosphaera</taxon>
    </lineage>
</organism>
<dbReference type="InterPro" id="IPR037117">
    <property type="entry name" value="Dihydroorotate_DH_ele_sf"/>
</dbReference>
<dbReference type="EMBL" id="JBGUBD010000001">
    <property type="protein sequence ID" value="MFA9476808.1"/>
    <property type="molecule type" value="Genomic_DNA"/>
</dbReference>
<dbReference type="PRINTS" id="PR00406">
    <property type="entry name" value="CYTB5RDTASE"/>
</dbReference>
<dbReference type="PANTHER" id="PTHR43513:SF3">
    <property type="entry name" value="DIHYDROOROTATE DEHYDROGENASE B (NAD(+)), ELECTRON TRANSFER SUBUNIT-RELATED"/>
    <property type="match status" value="1"/>
</dbReference>
<dbReference type="InterPro" id="IPR050353">
    <property type="entry name" value="PyrK_electron_transfer"/>
</dbReference>
<dbReference type="Gene3D" id="2.10.240.10">
    <property type="entry name" value="Dihydroorotate dehydrogenase, electron transfer subunit"/>
    <property type="match status" value="1"/>
</dbReference>
<dbReference type="Proteomes" id="UP001575105">
    <property type="component" value="Unassembled WGS sequence"/>
</dbReference>
<protein>
    <recommendedName>
        <fullName evidence="1">FAD-binding FR-type domain-containing protein</fullName>
    </recommendedName>
</protein>
<dbReference type="SUPFAM" id="SSF52343">
    <property type="entry name" value="Ferredoxin reductase-like, C-terminal NADP-linked domain"/>
    <property type="match status" value="1"/>
</dbReference>
<dbReference type="InterPro" id="IPR039261">
    <property type="entry name" value="FNR_nucleotide-bd"/>
</dbReference>
<dbReference type="InterPro" id="IPR017938">
    <property type="entry name" value="Riboflavin_synthase-like_b-brl"/>
</dbReference>
<accession>A0ABV4U1R3</accession>
<dbReference type="Pfam" id="PF00175">
    <property type="entry name" value="NAD_binding_1"/>
    <property type="match status" value="1"/>
</dbReference>
<dbReference type="InterPro" id="IPR019480">
    <property type="entry name" value="Dihydroorotate_DH_Fe-S-bd"/>
</dbReference>
<dbReference type="Gene3D" id="2.40.30.10">
    <property type="entry name" value="Translation factors"/>
    <property type="match status" value="1"/>
</dbReference>
<evidence type="ECO:0000259" key="1">
    <source>
        <dbReference type="PROSITE" id="PS51384"/>
    </source>
</evidence>
<sequence length="339" mass="36523">MSSPTAPAPPAPAPRSRFDATVEFNRFICREHYRLRLRITRPFPATKPGQFVQLGCRPPNGAIDADALLGRDLAWEPGQRPDLHQPELCNRLAMLRRPFSLAGRGDDEHGTWIDIIHRIVGTGTDWLAQLNVGDPVDLIGPLGNAFTLPDDKHVGLLVGGGVGLPPMFYLAQAMKTAGWDAVAFVGAMTHDLLAVEFVDEQPANVEGLPLPCVVDFARFDYPTVITTDDGSMGLSGRITDGLSRVLEGLPNATANAAVVYTCGPEPMMAAVAKLAEARGVDCQVCVEQAMACGMGTCQSCIVRIESPDEPHGQTAVGRPWRYRLACTDGPVFPSTKVVW</sequence>
<dbReference type="InterPro" id="IPR001433">
    <property type="entry name" value="OxRdtase_FAD/NAD-bd"/>
</dbReference>
<reference evidence="2 3" key="1">
    <citation type="submission" date="2024-08" db="EMBL/GenBank/DDBJ databases">
        <title>Whole-genome sequencing of halo(alkali)philic microorganisms from hypersaline lakes.</title>
        <authorList>
            <person name="Sorokin D.Y."/>
            <person name="Merkel A.Y."/>
            <person name="Messina E."/>
            <person name="Yakimov M."/>
        </authorList>
    </citation>
    <scope>NUCLEOTIDE SEQUENCE [LARGE SCALE GENOMIC DNA]</scope>
    <source>
        <strain evidence="2 3">AB-hyl4</strain>
    </source>
</reference>
<dbReference type="SUPFAM" id="SSF63380">
    <property type="entry name" value="Riboflavin synthase domain-like"/>
    <property type="match status" value="1"/>
</dbReference>
<dbReference type="PANTHER" id="PTHR43513">
    <property type="entry name" value="DIHYDROOROTATE DEHYDROGENASE B (NAD(+)), ELECTRON TRANSFER SUBUNIT"/>
    <property type="match status" value="1"/>
</dbReference>